<proteinExistence type="predicted"/>
<keyword evidence="1" id="KW-0732">Signal</keyword>
<dbReference type="InterPro" id="IPR013783">
    <property type="entry name" value="Ig-like_fold"/>
</dbReference>
<protein>
    <recommendedName>
        <fullName evidence="2">Fibronectin type-III domain-containing protein</fullName>
    </recommendedName>
</protein>
<accession>A0A7N5ZUM3</accession>
<dbReference type="InterPro" id="IPR003961">
    <property type="entry name" value="FN3_dom"/>
</dbReference>
<dbReference type="PROSITE" id="PS50853">
    <property type="entry name" value="FN3"/>
    <property type="match status" value="1"/>
</dbReference>
<feature type="chain" id="PRO_5030666525" description="Fibronectin type-III domain-containing protein" evidence="1">
    <location>
        <begin position="24"/>
        <end position="392"/>
    </location>
</feature>
<evidence type="ECO:0000313" key="4">
    <source>
        <dbReference type="Proteomes" id="UP000265040"/>
    </source>
</evidence>
<dbReference type="InterPro" id="IPR036116">
    <property type="entry name" value="FN3_sf"/>
</dbReference>
<dbReference type="Ensembl" id="ENSATET00000040259.1">
    <property type="protein sequence ID" value="ENSATEP00000036888.1"/>
    <property type="gene ID" value="ENSATEG00000014738.3"/>
</dbReference>
<reference evidence="3" key="1">
    <citation type="submission" date="2021-04" db="EMBL/GenBank/DDBJ databases">
        <authorList>
            <consortium name="Wellcome Sanger Institute Data Sharing"/>
        </authorList>
    </citation>
    <scope>NUCLEOTIDE SEQUENCE [LARGE SCALE GENOMIC DNA]</scope>
</reference>
<feature type="signal peptide" evidence="1">
    <location>
        <begin position="1"/>
        <end position="23"/>
    </location>
</feature>
<dbReference type="PANTHER" id="PTHR48483">
    <property type="entry name" value="INTERLEUKIN-27 SUBUNIT BETA"/>
    <property type="match status" value="1"/>
</dbReference>
<feature type="domain" description="Fibronectin type-III" evidence="2">
    <location>
        <begin position="281"/>
        <end position="377"/>
    </location>
</feature>
<sequence>METLKCWSSLNVMILFLATVSKACEAPSSPQCYRKNAGDSVYMCEWSMNTTERIKTTWCQINEERLIKYRPVDIWVEAHVGNSSCASSTRVCLFSTVKYEAPQNISVSWLKNNLSLTWTAAEKHPAAAEVRLRRDEQPAEPWEKVRQIHVFYKPMSHSAAVRGVTYSLRNTQSPHGCPCMKKKPFIIKDKHTTYMYVSYSAVNISVTARNAVGNSPPAIVQVPTKPPTDLKGIGQCVWLIVPYIINDYVRYLYFEHRCYNRKPHTVQMCLFYRKEGAPNSPPQHFRAFAETPTSANLLWKAIPLVNQRGHLINYTLCCMKISTQVEREECRNISASLEKYHLENLTSGSKYNLSLAGVTHMGEGPKITTTITTLPEKPVKGIRQLTCMLTQF</sequence>
<evidence type="ECO:0000256" key="1">
    <source>
        <dbReference type="SAM" id="SignalP"/>
    </source>
</evidence>
<dbReference type="Proteomes" id="UP000265040">
    <property type="component" value="Chromosome 4"/>
</dbReference>
<keyword evidence="4" id="KW-1185">Reference proteome</keyword>
<reference evidence="3" key="3">
    <citation type="submission" date="2025-09" db="UniProtKB">
        <authorList>
            <consortium name="Ensembl"/>
        </authorList>
    </citation>
    <scope>IDENTIFICATION</scope>
</reference>
<reference evidence="3" key="2">
    <citation type="submission" date="2025-08" db="UniProtKB">
        <authorList>
            <consortium name="Ensembl"/>
        </authorList>
    </citation>
    <scope>IDENTIFICATION</scope>
</reference>
<dbReference type="SUPFAM" id="SSF49265">
    <property type="entry name" value="Fibronectin type III"/>
    <property type="match status" value="1"/>
</dbReference>
<name>A0A7N5ZUM3_ANATE</name>
<organism evidence="3 4">
    <name type="scientific">Anabas testudineus</name>
    <name type="common">Climbing perch</name>
    <name type="synonym">Anthias testudineus</name>
    <dbReference type="NCBI Taxonomy" id="64144"/>
    <lineage>
        <taxon>Eukaryota</taxon>
        <taxon>Metazoa</taxon>
        <taxon>Chordata</taxon>
        <taxon>Craniata</taxon>
        <taxon>Vertebrata</taxon>
        <taxon>Euteleostomi</taxon>
        <taxon>Actinopterygii</taxon>
        <taxon>Neopterygii</taxon>
        <taxon>Teleostei</taxon>
        <taxon>Neoteleostei</taxon>
        <taxon>Acanthomorphata</taxon>
        <taxon>Anabantaria</taxon>
        <taxon>Anabantiformes</taxon>
        <taxon>Anabantoidei</taxon>
        <taxon>Anabantidae</taxon>
        <taxon>Anabas</taxon>
    </lineage>
</organism>
<evidence type="ECO:0000313" key="3">
    <source>
        <dbReference type="Ensembl" id="ENSATEP00000036888.1"/>
    </source>
</evidence>
<dbReference type="InterPro" id="IPR053073">
    <property type="entry name" value="IL11/IL27_subunit_beta"/>
</dbReference>
<dbReference type="CDD" id="cd00063">
    <property type="entry name" value="FN3"/>
    <property type="match status" value="1"/>
</dbReference>
<dbReference type="SMART" id="SM00060">
    <property type="entry name" value="FN3"/>
    <property type="match status" value="2"/>
</dbReference>
<dbReference type="Pfam" id="PF00041">
    <property type="entry name" value="fn3"/>
    <property type="match status" value="1"/>
</dbReference>
<dbReference type="GeneTree" id="ENSGT00940000169112"/>
<dbReference type="PANTHER" id="PTHR48483:SF1">
    <property type="entry name" value="INTERLEUKIN-12 RECEPTOR SUBUNIT BETA-1-RELATED"/>
    <property type="match status" value="1"/>
</dbReference>
<dbReference type="AlphaFoldDB" id="A0A7N5ZUM3"/>
<evidence type="ECO:0000259" key="2">
    <source>
        <dbReference type="PROSITE" id="PS50853"/>
    </source>
</evidence>
<dbReference type="Gene3D" id="2.60.40.10">
    <property type="entry name" value="Immunoglobulins"/>
    <property type="match status" value="1"/>
</dbReference>